<dbReference type="EMBL" id="JALBUF010000001">
    <property type="protein sequence ID" value="MCI0182457.1"/>
    <property type="molecule type" value="Genomic_DNA"/>
</dbReference>
<dbReference type="InterPro" id="IPR002765">
    <property type="entry name" value="UPF0145_YbjQ-like"/>
</dbReference>
<dbReference type="AlphaFoldDB" id="A0A9X2ADK6"/>
<evidence type="ECO:0000313" key="3">
    <source>
        <dbReference type="Proteomes" id="UP001139263"/>
    </source>
</evidence>
<proteinExistence type="inferred from homology"/>
<evidence type="ECO:0000256" key="1">
    <source>
        <dbReference type="ARBA" id="ARBA00010751"/>
    </source>
</evidence>
<name>A0A9X2ADK6_9BACL</name>
<dbReference type="Gene3D" id="3.30.110.70">
    <property type="entry name" value="Hypothetical protein apc22750. Chain B"/>
    <property type="match status" value="2"/>
</dbReference>
<protein>
    <recommendedName>
        <fullName evidence="4">Heavy metal-binding domain-containing protein</fullName>
    </recommendedName>
</protein>
<evidence type="ECO:0008006" key="4">
    <source>
        <dbReference type="Google" id="ProtNLM"/>
    </source>
</evidence>
<reference evidence="2" key="1">
    <citation type="submission" date="2022-03" db="EMBL/GenBank/DDBJ databases">
        <title>Draft Genome Sequence of Firmicute Strain S0AB, a Heterotrophic Iron/Sulfur-Oxidizing Extreme Acidophile.</title>
        <authorList>
            <person name="Vergara E."/>
            <person name="Pakostova E."/>
            <person name="Johnson D.B."/>
            <person name="Holmes D.S."/>
        </authorList>
    </citation>
    <scope>NUCLEOTIDE SEQUENCE</scope>
    <source>
        <strain evidence="2">S0AB</strain>
    </source>
</reference>
<dbReference type="RefSeq" id="WP_241712048.1">
    <property type="nucleotide sequence ID" value="NZ_JALBUF010000001.1"/>
</dbReference>
<dbReference type="InterPro" id="IPR035439">
    <property type="entry name" value="UPF0145_dom_sf"/>
</dbReference>
<accession>A0A9X2ADK6</accession>
<evidence type="ECO:0000313" key="2">
    <source>
        <dbReference type="EMBL" id="MCI0182457.1"/>
    </source>
</evidence>
<comment type="caution">
    <text evidence="2">The sequence shown here is derived from an EMBL/GenBank/DDBJ whole genome shotgun (WGS) entry which is preliminary data.</text>
</comment>
<dbReference type="Proteomes" id="UP001139263">
    <property type="component" value="Unassembled WGS sequence"/>
</dbReference>
<dbReference type="SUPFAM" id="SSF117782">
    <property type="entry name" value="YbjQ-like"/>
    <property type="match status" value="2"/>
</dbReference>
<dbReference type="Pfam" id="PF01906">
    <property type="entry name" value="YbjQ_1"/>
    <property type="match status" value="1"/>
</dbReference>
<comment type="similarity">
    <text evidence="1">Belongs to the UPF0145 family.</text>
</comment>
<dbReference type="PANTHER" id="PTHR34068:SF2">
    <property type="entry name" value="UPF0145 PROTEIN SCO3412"/>
    <property type="match status" value="1"/>
</dbReference>
<dbReference type="PANTHER" id="PTHR34068">
    <property type="entry name" value="UPF0145 PROTEIN YBJQ"/>
    <property type="match status" value="1"/>
</dbReference>
<gene>
    <name evidence="2" type="ORF">MM817_00717</name>
</gene>
<keyword evidence="3" id="KW-1185">Reference proteome</keyword>
<sequence length="332" mass="37011">MFRFRFGFLSGKKEDQSAGTMSSSASLPPKLDLQRLRQEGIARSERSLQALEHGQLPPNVIARLTDQGKGQLPWTSDLSVNEWLSLKRYKLHPLGQVMGSTYYQIGYVRTPNASGFGGYFSASRELQAPTQALYEGRKRAIARLLQEATMLGANAVVGFRMDEKGYEPKDGLIEFVCYGTAVRVEDLPKSETPIVCSVSGQDFVRLIAAGQLPVGLALGATVYYLQTDWYDMSQERSWYNQEMQGFTQGVYQARHLAVRKLREDMGKMKATGVVGADFTMRVEETSRGEATEEGEEIIDHILEVVMMGTAVLQVEPHSSERLTIESVFDLNS</sequence>
<organism evidence="2 3">
    <name type="scientific">Sulfoacidibacillus ferrooxidans</name>
    <dbReference type="NCBI Taxonomy" id="2005001"/>
    <lineage>
        <taxon>Bacteria</taxon>
        <taxon>Bacillati</taxon>
        <taxon>Bacillota</taxon>
        <taxon>Bacilli</taxon>
        <taxon>Bacillales</taxon>
        <taxon>Alicyclobacillaceae</taxon>
        <taxon>Sulfoacidibacillus</taxon>
    </lineage>
</organism>